<keyword evidence="1" id="KW-1133">Transmembrane helix</keyword>
<name>A0ABT6FFS1_9BACT</name>
<proteinExistence type="predicted"/>
<gene>
    <name evidence="2" type="ORF">PZE19_21860</name>
</gene>
<reference evidence="2 3" key="1">
    <citation type="submission" date="2023-03" db="EMBL/GenBank/DDBJ databases">
        <title>Paludisphaera mucosa sp. nov. a novel planctomycete from northern fen.</title>
        <authorList>
            <person name="Ivanova A."/>
        </authorList>
    </citation>
    <scope>NUCLEOTIDE SEQUENCE [LARGE SCALE GENOMIC DNA]</scope>
    <source>
        <strain evidence="2 3">Pla2</strain>
    </source>
</reference>
<dbReference type="RefSeq" id="WP_277862723.1">
    <property type="nucleotide sequence ID" value="NZ_JARRAG010000002.1"/>
</dbReference>
<evidence type="ECO:0000313" key="3">
    <source>
        <dbReference type="Proteomes" id="UP001216907"/>
    </source>
</evidence>
<organism evidence="2 3">
    <name type="scientific">Paludisphaera mucosa</name>
    <dbReference type="NCBI Taxonomy" id="3030827"/>
    <lineage>
        <taxon>Bacteria</taxon>
        <taxon>Pseudomonadati</taxon>
        <taxon>Planctomycetota</taxon>
        <taxon>Planctomycetia</taxon>
        <taxon>Isosphaerales</taxon>
        <taxon>Isosphaeraceae</taxon>
        <taxon>Paludisphaera</taxon>
    </lineage>
</organism>
<dbReference type="Proteomes" id="UP001216907">
    <property type="component" value="Unassembled WGS sequence"/>
</dbReference>
<comment type="caution">
    <text evidence="2">The sequence shown here is derived from an EMBL/GenBank/DDBJ whole genome shotgun (WGS) entry which is preliminary data.</text>
</comment>
<feature type="transmembrane region" description="Helical" evidence="1">
    <location>
        <begin position="66"/>
        <end position="87"/>
    </location>
</feature>
<keyword evidence="1" id="KW-0472">Membrane</keyword>
<accession>A0ABT6FFS1</accession>
<evidence type="ECO:0000256" key="1">
    <source>
        <dbReference type="SAM" id="Phobius"/>
    </source>
</evidence>
<keyword evidence="3" id="KW-1185">Reference proteome</keyword>
<dbReference type="EMBL" id="JARRAG010000002">
    <property type="protein sequence ID" value="MDG3006426.1"/>
    <property type="molecule type" value="Genomic_DNA"/>
</dbReference>
<protein>
    <submittedName>
        <fullName evidence="2">Uncharacterized protein</fullName>
    </submittedName>
</protein>
<keyword evidence="1" id="KW-0812">Transmembrane</keyword>
<sequence>MAAKTVPGKHDRKILWGISIAGFVLWVVLAFMPKIALNCFWFQLDKEEEVKRVESVLSQLGTFGDMFGALNCLFSGAAFVGVVYAVLLQRRELHDSQQATQRAERALGLQHRLSLYQNMADHHRHQEEQAVRDPLLRARSRGRERAFAELMSGLLRESEAFIRGDEPTAEQAPVYYDHPARIGHLAYLYREERGTLLDPQEPFGPVQELLLDLAEELAALTELVRDNPAAQAGLLEAGHAVNAAVQPQNLLEPETTEEGVRAFQVENADLAFHSAIHAAANLFPAVDVPPRAPEAPPAA</sequence>
<feature type="transmembrane region" description="Helical" evidence="1">
    <location>
        <begin position="14"/>
        <end position="32"/>
    </location>
</feature>
<evidence type="ECO:0000313" key="2">
    <source>
        <dbReference type="EMBL" id="MDG3006426.1"/>
    </source>
</evidence>